<accession>A0A8A3PHW6</accession>
<dbReference type="Proteomes" id="UP000672032">
    <property type="component" value="Chromosome 5"/>
</dbReference>
<dbReference type="EMBL" id="CP063409">
    <property type="protein sequence ID" value="QSZ34848.1"/>
    <property type="molecule type" value="Genomic_DNA"/>
</dbReference>
<dbReference type="AlphaFoldDB" id="A0A8A3PHW6"/>
<evidence type="ECO:0000313" key="1">
    <source>
        <dbReference type="EMBL" id="QSZ34848.1"/>
    </source>
</evidence>
<organism evidence="1 2">
    <name type="scientific">Monilinia vaccinii-corymbosi</name>
    <dbReference type="NCBI Taxonomy" id="61207"/>
    <lineage>
        <taxon>Eukaryota</taxon>
        <taxon>Fungi</taxon>
        <taxon>Dikarya</taxon>
        <taxon>Ascomycota</taxon>
        <taxon>Pezizomycotina</taxon>
        <taxon>Leotiomycetes</taxon>
        <taxon>Helotiales</taxon>
        <taxon>Sclerotiniaceae</taxon>
        <taxon>Monilinia</taxon>
    </lineage>
</organism>
<evidence type="ECO:0000313" key="2">
    <source>
        <dbReference type="Proteomes" id="UP000672032"/>
    </source>
</evidence>
<keyword evidence="2" id="KW-1185">Reference proteome</keyword>
<protein>
    <submittedName>
        <fullName evidence="1">Uncharacterized protein</fullName>
    </submittedName>
</protein>
<reference evidence="1" key="1">
    <citation type="submission" date="2020-10" db="EMBL/GenBank/DDBJ databases">
        <title>Genome Sequence of Monilinia vaccinii-corymbosi Sheds Light on Mummy Berry Disease Infection of Blueberry and Mating Type.</title>
        <authorList>
            <person name="Yow A.G."/>
            <person name="Zhang Y."/>
            <person name="Bansal K."/>
            <person name="Eacker S.M."/>
            <person name="Sullivan S."/>
            <person name="Liachko I."/>
            <person name="Cubeta M.A."/>
            <person name="Rollins J.A."/>
            <person name="Ashrafi H."/>
        </authorList>
    </citation>
    <scope>NUCLEOTIDE SEQUENCE</scope>
    <source>
        <strain evidence="1">RL-1</strain>
    </source>
</reference>
<proteinExistence type="predicted"/>
<gene>
    <name evidence="1" type="ORF">DSL72_007707</name>
</gene>
<name>A0A8A3PHW6_9HELO</name>
<sequence>MPNFTTAFSTPTTEVLFLFATLNKFHDGIRRIHTDSQNTSDRPIRSGQIRMYDPIPPSWVIIVLIRYCDDQFDSESSTATIGVDFKVGFIFSFSLPLFPWDIHVYTKE</sequence>